<dbReference type="Proteomes" id="UP000492821">
    <property type="component" value="Unassembled WGS sequence"/>
</dbReference>
<sequence>MAKRMRKFSDSCTSIEDTGNAFSHVLKFIRSKTVELPNDLSILAQIVKHANDYKLKDLADLANNHIKKLTMSSPFVKLNVGGKKFTIARTTLCGTDSMLKRMIESPLETHLDDDGHILVDRDGDVFVFIVQYLRDGKVDFPEEPSIVNRIRNEAEYFGLSKLTEVCDKYAEENVFNIDACRRAVHTIPERNALIAKNETIVFLCLGGLKNSTFGTNGCQKAIASALLHFLRMSFRYPKFVYCIDYTDSTDLSFDFYNQGTRIQHVCVYSANTARLDNIGTVIDKAIQKVLNHILEHAGIGRFVESNVQLSIDL</sequence>
<keyword evidence="2" id="KW-1185">Reference proteome</keyword>
<feature type="domain" description="BTB" evidence="1">
    <location>
        <begin position="76"/>
        <end position="142"/>
    </location>
</feature>
<accession>A0A7E4WBZ9</accession>
<organism evidence="2 3">
    <name type="scientific">Panagrellus redivivus</name>
    <name type="common">Microworm</name>
    <dbReference type="NCBI Taxonomy" id="6233"/>
    <lineage>
        <taxon>Eukaryota</taxon>
        <taxon>Metazoa</taxon>
        <taxon>Ecdysozoa</taxon>
        <taxon>Nematoda</taxon>
        <taxon>Chromadorea</taxon>
        <taxon>Rhabditida</taxon>
        <taxon>Tylenchina</taxon>
        <taxon>Panagrolaimomorpha</taxon>
        <taxon>Panagrolaimoidea</taxon>
        <taxon>Panagrolaimidae</taxon>
        <taxon>Panagrellus</taxon>
    </lineage>
</organism>
<dbReference type="AlphaFoldDB" id="A0A7E4WBZ9"/>
<reference evidence="2" key="1">
    <citation type="journal article" date="2013" name="Genetics">
        <title>The draft genome and transcriptome of Panagrellus redivivus are shaped by the harsh demands of a free-living lifestyle.</title>
        <authorList>
            <person name="Srinivasan J."/>
            <person name="Dillman A.R."/>
            <person name="Macchietto M.G."/>
            <person name="Heikkinen L."/>
            <person name="Lakso M."/>
            <person name="Fracchia K.M."/>
            <person name="Antoshechkin I."/>
            <person name="Mortazavi A."/>
            <person name="Wong G."/>
            <person name="Sternberg P.W."/>
        </authorList>
    </citation>
    <scope>NUCLEOTIDE SEQUENCE [LARGE SCALE GENOMIC DNA]</scope>
    <source>
        <strain evidence="2">MT8872</strain>
    </source>
</reference>
<dbReference type="SUPFAM" id="SSF54695">
    <property type="entry name" value="POZ domain"/>
    <property type="match status" value="1"/>
</dbReference>
<evidence type="ECO:0000313" key="3">
    <source>
        <dbReference type="WBParaSite" id="Pan_g9459.t1"/>
    </source>
</evidence>
<dbReference type="PANTHER" id="PTHR11145">
    <property type="entry name" value="BTB/POZ DOMAIN-CONTAINING ADAPTER FOR CUL3-MEDIATED RHOA DEGRADATION PROTEIN FAMILY MEMBER"/>
    <property type="match status" value="1"/>
</dbReference>
<name>A0A7E4WBZ9_PANRE</name>
<dbReference type="InterPro" id="IPR003131">
    <property type="entry name" value="T1-type_BTB"/>
</dbReference>
<protein>
    <submittedName>
        <fullName evidence="3">BTB domain-containing protein</fullName>
    </submittedName>
</protein>
<dbReference type="PROSITE" id="PS50097">
    <property type="entry name" value="BTB"/>
    <property type="match status" value="1"/>
</dbReference>
<dbReference type="InterPro" id="IPR000210">
    <property type="entry name" value="BTB/POZ_dom"/>
</dbReference>
<reference evidence="3" key="2">
    <citation type="submission" date="2020-10" db="UniProtKB">
        <authorList>
            <consortium name="WormBaseParasite"/>
        </authorList>
    </citation>
    <scope>IDENTIFICATION</scope>
</reference>
<dbReference type="InterPro" id="IPR045068">
    <property type="entry name" value="BACURD1-3"/>
</dbReference>
<dbReference type="PANTHER" id="PTHR11145:SF8">
    <property type="entry name" value="RE57120P"/>
    <property type="match status" value="1"/>
</dbReference>
<dbReference type="Gene3D" id="3.30.710.10">
    <property type="entry name" value="Potassium Channel Kv1.1, Chain A"/>
    <property type="match status" value="2"/>
</dbReference>
<evidence type="ECO:0000259" key="1">
    <source>
        <dbReference type="PROSITE" id="PS50097"/>
    </source>
</evidence>
<dbReference type="CDD" id="cd18316">
    <property type="entry name" value="BTB_POZ_KCTD-like"/>
    <property type="match status" value="1"/>
</dbReference>
<dbReference type="SMART" id="SM00225">
    <property type="entry name" value="BTB"/>
    <property type="match status" value="1"/>
</dbReference>
<dbReference type="Pfam" id="PF02214">
    <property type="entry name" value="BTB_2"/>
    <property type="match status" value="1"/>
</dbReference>
<evidence type="ECO:0000313" key="2">
    <source>
        <dbReference type="Proteomes" id="UP000492821"/>
    </source>
</evidence>
<dbReference type="InterPro" id="IPR011333">
    <property type="entry name" value="SKP1/BTB/POZ_sf"/>
</dbReference>
<dbReference type="GO" id="GO:0051260">
    <property type="term" value="P:protein homooligomerization"/>
    <property type="evidence" value="ECO:0007669"/>
    <property type="project" value="InterPro"/>
</dbReference>
<dbReference type="WBParaSite" id="Pan_g9459.t1">
    <property type="protein sequence ID" value="Pan_g9459.t1"/>
    <property type="gene ID" value="Pan_g9459"/>
</dbReference>
<proteinExistence type="predicted"/>